<feature type="region of interest" description="Disordered" evidence="1">
    <location>
        <begin position="173"/>
        <end position="245"/>
    </location>
</feature>
<dbReference type="RefSeq" id="WP_171418648.1">
    <property type="nucleotide sequence ID" value="NZ_JABFOR010000035.1"/>
</dbReference>
<gene>
    <name evidence="2" type="ORF">HMI46_21190</name>
</gene>
<dbReference type="Proteomes" id="UP000552038">
    <property type="component" value="Unassembled WGS sequence"/>
</dbReference>
<dbReference type="Pfam" id="PF01391">
    <property type="entry name" value="Collagen"/>
    <property type="match status" value="1"/>
</dbReference>
<dbReference type="PANTHER" id="PTHR24637:SF421">
    <property type="entry name" value="CUTICLE COLLAGEN DPY-2"/>
    <property type="match status" value="1"/>
</dbReference>
<comment type="caution">
    <text evidence="2">The sequence shown here is derived from an EMBL/GenBank/DDBJ whole genome shotgun (WGS) entry which is preliminary data.</text>
</comment>
<dbReference type="AlphaFoldDB" id="A0AAP7A2B7"/>
<proteinExistence type="predicted"/>
<protein>
    <recommendedName>
        <fullName evidence="4">Collagen triple helix repeat protein</fullName>
    </recommendedName>
</protein>
<sequence length="408" mass="41788">MASIGILQFNDNNVWFQQVANPMFIWSKQEEKSGKVYSFAAASIPFPVLEGTTKLSYLIFVSLFCNYVNSLRITLIDAFGNAVSPNFPDYLNVELVAIPPDLQSIGEGVPWQNVRFYSVSASFNPANVLPGSRFLFTFQVMNDLQRDVGLAFVADIYQLSEYWYANGVTGPTGATGSTGATGATGEVGATGATGSTGATGATGEVGATGATGSTGATGTSGVTGATGATGSTEATGTTGVTGATGPAASVSTKAILFGGANSGFQRISGSPGAVSNTIPYVVLGTGNVSGFSGSINVNNLQAGAYLFQICVDVANNATSPSPSNIVSTITMATTAPITGTIVFSIRSIDIGPQPVYVYNPTLLTAPATITWTSVVPGNAVVRNNAISLYSAPNITQSAVYTVFFTTTS</sequence>
<evidence type="ECO:0008006" key="4">
    <source>
        <dbReference type="Google" id="ProtNLM"/>
    </source>
</evidence>
<evidence type="ECO:0000256" key="1">
    <source>
        <dbReference type="SAM" id="MobiDB-lite"/>
    </source>
</evidence>
<dbReference type="PANTHER" id="PTHR24637">
    <property type="entry name" value="COLLAGEN"/>
    <property type="match status" value="1"/>
</dbReference>
<name>A0AAP7A2B7_PAEAL</name>
<dbReference type="InterPro" id="IPR008160">
    <property type="entry name" value="Collagen"/>
</dbReference>
<accession>A0AAP7A2B7</accession>
<organism evidence="2 3">
    <name type="scientific">Paenibacillus alvei</name>
    <name type="common">Bacillus alvei</name>
    <dbReference type="NCBI Taxonomy" id="44250"/>
    <lineage>
        <taxon>Bacteria</taxon>
        <taxon>Bacillati</taxon>
        <taxon>Bacillota</taxon>
        <taxon>Bacilli</taxon>
        <taxon>Bacillales</taxon>
        <taxon>Paenibacillaceae</taxon>
        <taxon>Paenibacillus</taxon>
    </lineage>
</organism>
<evidence type="ECO:0000313" key="3">
    <source>
        <dbReference type="Proteomes" id="UP000552038"/>
    </source>
</evidence>
<reference evidence="2 3" key="1">
    <citation type="submission" date="2020-05" db="EMBL/GenBank/DDBJ databases">
        <title>Whole genome sequencing and identification of novel metabolites from Paenibacillus alvei strain JR949.</title>
        <authorList>
            <person name="Rajendhran J."/>
            <person name="Sree Pranav P."/>
            <person name="Mahalakshmi B."/>
            <person name="Karthikeyan R."/>
        </authorList>
    </citation>
    <scope>NUCLEOTIDE SEQUENCE [LARGE SCALE GENOMIC DNA]</scope>
    <source>
        <strain evidence="2 3">JR949</strain>
    </source>
</reference>
<evidence type="ECO:0000313" key="2">
    <source>
        <dbReference type="EMBL" id="NOJ73055.1"/>
    </source>
</evidence>
<dbReference type="EMBL" id="JABFOR010000035">
    <property type="protein sequence ID" value="NOJ73055.1"/>
    <property type="molecule type" value="Genomic_DNA"/>
</dbReference>